<evidence type="ECO:0000259" key="3">
    <source>
        <dbReference type="PROSITE" id="PS50112"/>
    </source>
</evidence>
<comment type="cofactor">
    <cofactor evidence="1">
        <name>Mg(2+)</name>
        <dbReference type="ChEBI" id="CHEBI:18420"/>
    </cofactor>
</comment>
<dbReference type="InterPro" id="IPR035965">
    <property type="entry name" value="PAS-like_dom_sf"/>
</dbReference>
<evidence type="ECO:0000256" key="2">
    <source>
        <dbReference type="SAM" id="Phobius"/>
    </source>
</evidence>
<dbReference type="SMART" id="SM00267">
    <property type="entry name" value="GGDEF"/>
    <property type="match status" value="1"/>
</dbReference>
<feature type="domain" description="PAC" evidence="4">
    <location>
        <begin position="138"/>
        <end position="190"/>
    </location>
</feature>
<dbReference type="EMBL" id="LNYP01000031">
    <property type="protein sequence ID" value="KTD37200.1"/>
    <property type="molecule type" value="Genomic_DNA"/>
</dbReference>
<dbReference type="PANTHER" id="PTHR46663:SF3">
    <property type="entry name" value="SLL0267 PROTEIN"/>
    <property type="match status" value="1"/>
</dbReference>
<dbReference type="InterPro" id="IPR000700">
    <property type="entry name" value="PAS-assoc_C"/>
</dbReference>
<evidence type="ECO:0000259" key="5">
    <source>
        <dbReference type="PROSITE" id="PS50887"/>
    </source>
</evidence>
<evidence type="ECO:0000259" key="4">
    <source>
        <dbReference type="PROSITE" id="PS50113"/>
    </source>
</evidence>
<dbReference type="NCBIfam" id="TIGR00254">
    <property type="entry name" value="GGDEF"/>
    <property type="match status" value="1"/>
</dbReference>
<dbReference type="PROSITE" id="PS50887">
    <property type="entry name" value="GGDEF"/>
    <property type="match status" value="1"/>
</dbReference>
<feature type="domain" description="GGDEF" evidence="5">
    <location>
        <begin position="222"/>
        <end position="349"/>
    </location>
</feature>
<dbReference type="InterPro" id="IPR029787">
    <property type="entry name" value="Nucleotide_cyclase"/>
</dbReference>
<feature type="domain" description="PAS" evidence="3">
    <location>
        <begin position="65"/>
        <end position="111"/>
    </location>
</feature>
<comment type="caution">
    <text evidence="6">The sequence shown here is derived from an EMBL/GenBank/DDBJ whole genome shotgun (WGS) entry which is preliminary data.</text>
</comment>
<dbReference type="InterPro" id="IPR052163">
    <property type="entry name" value="DGC-Regulatory_Protein"/>
</dbReference>
<evidence type="ECO:0000313" key="7">
    <source>
        <dbReference type="Proteomes" id="UP000054858"/>
    </source>
</evidence>
<dbReference type="PROSITE" id="PS50113">
    <property type="entry name" value="PAC"/>
    <property type="match status" value="1"/>
</dbReference>
<feature type="transmembrane region" description="Helical" evidence="2">
    <location>
        <begin position="6"/>
        <end position="28"/>
    </location>
</feature>
<dbReference type="PANTHER" id="PTHR46663">
    <property type="entry name" value="DIGUANYLATE CYCLASE DGCT-RELATED"/>
    <property type="match status" value="1"/>
</dbReference>
<protein>
    <submittedName>
        <fullName evidence="6">Sensory box (GGDEF/EAL domain) regulatory protein</fullName>
    </submittedName>
</protein>
<dbReference type="SUPFAM" id="SSF55073">
    <property type="entry name" value="Nucleotide cyclase"/>
    <property type="match status" value="1"/>
</dbReference>
<dbReference type="SMART" id="SM00091">
    <property type="entry name" value="PAS"/>
    <property type="match status" value="1"/>
</dbReference>
<dbReference type="CDD" id="cd01949">
    <property type="entry name" value="GGDEF"/>
    <property type="match status" value="1"/>
</dbReference>
<gene>
    <name evidence="6" type="ORF">Loak_2336</name>
</gene>
<keyword evidence="2" id="KW-1133">Transmembrane helix</keyword>
<dbReference type="InterPro" id="IPR043128">
    <property type="entry name" value="Rev_trsase/Diguanyl_cyclase"/>
</dbReference>
<feature type="transmembrane region" description="Helical" evidence="2">
    <location>
        <begin position="35"/>
        <end position="56"/>
    </location>
</feature>
<evidence type="ECO:0000256" key="1">
    <source>
        <dbReference type="ARBA" id="ARBA00001946"/>
    </source>
</evidence>
<sequence>MFAVTFWFIESIIHVYVFHSGTIVSQLFPKDENEFWMRSIIACLIIVFSLTTAHVWHQKNSLKRNLKLALKMFDSLGNGIVITNKQNKIIYVNKKYTEITGYASEEVVGKNPNVLSSGRQNKEFYEKMWSILESKGYWEGEIWNRKKSGELFPEWINISIIKDKRHTPAYYVGVLTDISSRKKLDDITRHYAYYDPLTNLPNRRLFKEELHHEMRHAKRNQQKLAVLFIDLDDFKPINDRYGHHVGDEYLIKFSKFLKDHLRESDVLSRFGGDEFMIVLPNIQTREITAMFIQNLLNAMKDSTIQHEESKLPIIASIGYALYPDDGIDIDALIHQADMNMYEEKAKKQK</sequence>
<dbReference type="Gene3D" id="3.30.450.20">
    <property type="entry name" value="PAS domain"/>
    <property type="match status" value="1"/>
</dbReference>
<dbReference type="Pfam" id="PF00990">
    <property type="entry name" value="GGDEF"/>
    <property type="match status" value="1"/>
</dbReference>
<keyword evidence="2" id="KW-0812">Transmembrane</keyword>
<dbReference type="PROSITE" id="PS50112">
    <property type="entry name" value="PAS"/>
    <property type="match status" value="1"/>
</dbReference>
<organism evidence="6 7">
    <name type="scientific">Legionella oakridgensis</name>
    <dbReference type="NCBI Taxonomy" id="29423"/>
    <lineage>
        <taxon>Bacteria</taxon>
        <taxon>Pseudomonadati</taxon>
        <taxon>Pseudomonadota</taxon>
        <taxon>Gammaproteobacteria</taxon>
        <taxon>Legionellales</taxon>
        <taxon>Legionellaceae</taxon>
        <taxon>Legionella</taxon>
    </lineage>
</organism>
<dbReference type="PATRIC" id="fig|29423.5.peg.2453"/>
<dbReference type="InterPro" id="IPR000160">
    <property type="entry name" value="GGDEF_dom"/>
</dbReference>
<dbReference type="InterPro" id="IPR000014">
    <property type="entry name" value="PAS"/>
</dbReference>
<keyword evidence="2" id="KW-0472">Membrane</keyword>
<evidence type="ECO:0000313" key="6">
    <source>
        <dbReference type="EMBL" id="KTD37200.1"/>
    </source>
</evidence>
<proteinExistence type="predicted"/>
<accession>A0A0W0WY30</accession>
<dbReference type="SMART" id="SM00086">
    <property type="entry name" value="PAC"/>
    <property type="match status" value="1"/>
</dbReference>
<dbReference type="Pfam" id="PF13426">
    <property type="entry name" value="PAS_9"/>
    <property type="match status" value="1"/>
</dbReference>
<dbReference type="NCBIfam" id="TIGR00229">
    <property type="entry name" value="sensory_box"/>
    <property type="match status" value="1"/>
</dbReference>
<reference evidence="6 7" key="1">
    <citation type="submission" date="2015-11" db="EMBL/GenBank/DDBJ databases">
        <title>Genomic analysis of 38 Legionella species identifies large and diverse effector repertoires.</title>
        <authorList>
            <person name="Burstein D."/>
            <person name="Amaro F."/>
            <person name="Zusman T."/>
            <person name="Lifshitz Z."/>
            <person name="Cohen O."/>
            <person name="Gilbert J.A."/>
            <person name="Pupko T."/>
            <person name="Shuman H.A."/>
            <person name="Segal G."/>
        </authorList>
    </citation>
    <scope>NUCLEOTIDE SEQUENCE [LARGE SCALE GENOMIC DNA]</scope>
    <source>
        <strain evidence="6 7">Oak Ridge-10</strain>
    </source>
</reference>
<dbReference type="InterPro" id="IPR001610">
    <property type="entry name" value="PAC"/>
</dbReference>
<dbReference type="GO" id="GO:0003824">
    <property type="term" value="F:catalytic activity"/>
    <property type="evidence" value="ECO:0007669"/>
    <property type="project" value="UniProtKB-ARBA"/>
</dbReference>
<dbReference type="Gene3D" id="3.30.70.270">
    <property type="match status" value="1"/>
</dbReference>
<dbReference type="Proteomes" id="UP000054858">
    <property type="component" value="Unassembled WGS sequence"/>
</dbReference>
<dbReference type="FunFam" id="3.30.70.270:FF:000001">
    <property type="entry name" value="Diguanylate cyclase domain protein"/>
    <property type="match status" value="1"/>
</dbReference>
<dbReference type="AlphaFoldDB" id="A0A0W0WY30"/>
<dbReference type="SUPFAM" id="SSF55785">
    <property type="entry name" value="PYP-like sensor domain (PAS domain)"/>
    <property type="match status" value="1"/>
</dbReference>
<name>A0A0W0WY30_9GAMM</name>
<dbReference type="CDD" id="cd00130">
    <property type="entry name" value="PAS"/>
    <property type="match status" value="1"/>
</dbReference>